<accession>A0A368W522</accession>
<dbReference type="EMBL" id="QPJD01000002">
    <property type="protein sequence ID" value="RCW50863.1"/>
    <property type="molecule type" value="Genomic_DNA"/>
</dbReference>
<dbReference type="Proteomes" id="UP000252415">
    <property type="component" value="Unassembled WGS sequence"/>
</dbReference>
<dbReference type="AlphaFoldDB" id="A0A368W522"/>
<sequence length="61" mass="6877">MLPSGIFILELLTNGNDDLGQTGYFSNLGRAFGIMSVYKNFKMKVDSDKDEKSLQRKEDLS</sequence>
<organism evidence="1 2">
    <name type="scientific">Paenibacillus prosopidis</name>
    <dbReference type="NCBI Taxonomy" id="630520"/>
    <lineage>
        <taxon>Bacteria</taxon>
        <taxon>Bacillati</taxon>
        <taxon>Bacillota</taxon>
        <taxon>Bacilli</taxon>
        <taxon>Bacillales</taxon>
        <taxon>Paenibacillaceae</taxon>
        <taxon>Paenibacillus</taxon>
    </lineage>
</organism>
<proteinExistence type="predicted"/>
<evidence type="ECO:0000313" key="1">
    <source>
        <dbReference type="EMBL" id="RCW50863.1"/>
    </source>
</evidence>
<dbReference type="RefSeq" id="WP_114378384.1">
    <property type="nucleotide sequence ID" value="NZ_QPJD01000002.1"/>
</dbReference>
<keyword evidence="2" id="KW-1185">Reference proteome</keyword>
<evidence type="ECO:0000313" key="2">
    <source>
        <dbReference type="Proteomes" id="UP000252415"/>
    </source>
</evidence>
<comment type="caution">
    <text evidence="1">The sequence shown here is derived from an EMBL/GenBank/DDBJ whole genome shotgun (WGS) entry which is preliminary data.</text>
</comment>
<gene>
    <name evidence="1" type="ORF">DFP97_10255</name>
</gene>
<name>A0A368W522_9BACL</name>
<reference evidence="1 2" key="1">
    <citation type="submission" date="2018-07" db="EMBL/GenBank/DDBJ databases">
        <title>Genomic Encyclopedia of Type Strains, Phase III (KMG-III): the genomes of soil and plant-associated and newly described type strains.</title>
        <authorList>
            <person name="Whitman W."/>
        </authorList>
    </citation>
    <scope>NUCLEOTIDE SEQUENCE [LARGE SCALE GENOMIC DNA]</scope>
    <source>
        <strain evidence="1 2">CECT 7506</strain>
    </source>
</reference>
<protein>
    <submittedName>
        <fullName evidence="1">Uncharacterized protein</fullName>
    </submittedName>
</protein>